<sequence>MKKSYTWIGIALLLILSACGQGSNSPTTGSGGEEEVSDWSYDVKIDQVENEMDVTMTVTNHQDNESNLDFSSGQKYEIILRDESGEEVYRYSEGKMFTMALVIETVSPGESLSFTEKVSLEGLEVGEYELEAELLIIAIDGEELEDRDMFKEVLKVEIE</sequence>
<accession>W4QGI0</accession>
<dbReference type="RefSeq" id="WP_052015897.1">
    <property type="nucleotide sequence ID" value="NZ_BAUU01000017.1"/>
</dbReference>
<dbReference type="STRING" id="1236971.JCM9152_2648"/>
<feature type="signal peptide" evidence="1">
    <location>
        <begin position="1"/>
        <end position="20"/>
    </location>
</feature>
<dbReference type="InterPro" id="IPR020481">
    <property type="entry name" value="Intracell_prot_inh_BsuPI"/>
</dbReference>
<evidence type="ECO:0000313" key="3">
    <source>
        <dbReference type="EMBL" id="GAE31196.1"/>
    </source>
</evidence>
<dbReference type="OrthoDB" id="1357684at2"/>
<dbReference type="Gene3D" id="2.60.40.2360">
    <property type="entry name" value="Intracellular proteinase inhibitor BsuPI"/>
    <property type="match status" value="1"/>
</dbReference>
<name>W4QGI0_9BACI</name>
<protein>
    <submittedName>
        <fullName evidence="3">Intracellular proteinase inhibitor</fullName>
    </submittedName>
</protein>
<dbReference type="AlphaFoldDB" id="W4QGI0"/>
<keyword evidence="1" id="KW-0732">Signal</keyword>
<gene>
    <name evidence="3" type="ORF">JCM9152_2648</name>
</gene>
<evidence type="ECO:0000313" key="4">
    <source>
        <dbReference type="Proteomes" id="UP000018895"/>
    </source>
</evidence>
<dbReference type="PROSITE" id="PS51257">
    <property type="entry name" value="PROKAR_LIPOPROTEIN"/>
    <property type="match status" value="1"/>
</dbReference>
<feature type="domain" description="Intracellular proteinase inhibitor BsuPI" evidence="2">
    <location>
        <begin position="40"/>
        <end position="135"/>
    </location>
</feature>
<reference evidence="3" key="1">
    <citation type="journal article" date="2014" name="Genome Announc.">
        <title>Draft Genome Sequences of Three Alkaliphilic Bacillus Strains, Bacillus wakoensis JCM 9140T, Bacillus akibai JCM 9157T, and Bacillus hemicellulosilyticus JCM 9152T.</title>
        <authorList>
            <person name="Yuki M."/>
            <person name="Oshima K."/>
            <person name="Suda W."/>
            <person name="Oshida Y."/>
            <person name="Kitamura K."/>
            <person name="Iida T."/>
            <person name="Hattori M."/>
            <person name="Ohkuma M."/>
        </authorList>
    </citation>
    <scope>NUCLEOTIDE SEQUENCE [LARGE SCALE GENOMIC DNA]</scope>
    <source>
        <strain evidence="3">JCM 9152</strain>
    </source>
</reference>
<evidence type="ECO:0000256" key="1">
    <source>
        <dbReference type="SAM" id="SignalP"/>
    </source>
</evidence>
<organism evidence="3 4">
    <name type="scientific">Halalkalibacter hemicellulosilyticusJCM 9152</name>
    <dbReference type="NCBI Taxonomy" id="1236971"/>
    <lineage>
        <taxon>Bacteria</taxon>
        <taxon>Bacillati</taxon>
        <taxon>Bacillota</taxon>
        <taxon>Bacilli</taxon>
        <taxon>Bacillales</taxon>
        <taxon>Bacillaceae</taxon>
        <taxon>Halalkalibacter</taxon>
    </lineage>
</organism>
<feature type="chain" id="PRO_5039307857" evidence="1">
    <location>
        <begin position="21"/>
        <end position="159"/>
    </location>
</feature>
<dbReference type="Proteomes" id="UP000018895">
    <property type="component" value="Unassembled WGS sequence"/>
</dbReference>
<dbReference type="InterPro" id="IPR038144">
    <property type="entry name" value="IPI"/>
</dbReference>
<evidence type="ECO:0000259" key="2">
    <source>
        <dbReference type="Pfam" id="PF12690"/>
    </source>
</evidence>
<dbReference type="EMBL" id="BAUU01000017">
    <property type="protein sequence ID" value="GAE31196.1"/>
    <property type="molecule type" value="Genomic_DNA"/>
</dbReference>
<comment type="caution">
    <text evidence="3">The sequence shown here is derived from an EMBL/GenBank/DDBJ whole genome shotgun (WGS) entry which is preliminary data.</text>
</comment>
<dbReference type="Pfam" id="PF12690">
    <property type="entry name" value="BsuPI"/>
    <property type="match status" value="1"/>
</dbReference>
<proteinExistence type="predicted"/>
<keyword evidence="4" id="KW-1185">Reference proteome</keyword>